<comment type="caution">
    <text evidence="15">The sequence shown here is derived from an EMBL/GenBank/DDBJ whole genome shotgun (WGS) entry which is preliminary data.</text>
</comment>
<feature type="binding site" evidence="12">
    <location>
        <position position="351"/>
    </location>
    <ligand>
        <name>ATP</name>
        <dbReference type="ChEBI" id="CHEBI:30616"/>
    </ligand>
</feature>
<evidence type="ECO:0000256" key="1">
    <source>
        <dbReference type="ARBA" id="ARBA00004479"/>
    </source>
</evidence>
<evidence type="ECO:0000256" key="11">
    <source>
        <dbReference type="ARBA" id="ARBA00023180"/>
    </source>
</evidence>
<evidence type="ECO:0000313" key="15">
    <source>
        <dbReference type="EMBL" id="KAK8518267.1"/>
    </source>
</evidence>
<keyword evidence="3" id="KW-0808">Transferase</keyword>
<keyword evidence="2" id="KW-0723">Serine/threonine-protein kinase</keyword>
<evidence type="ECO:0000313" key="16">
    <source>
        <dbReference type="Proteomes" id="UP001472677"/>
    </source>
</evidence>
<evidence type="ECO:0000259" key="14">
    <source>
        <dbReference type="PROSITE" id="PS50011"/>
    </source>
</evidence>
<comment type="subcellular location">
    <subcellularLocation>
        <location evidence="1">Membrane</location>
        <topology evidence="1">Single-pass type I membrane protein</topology>
    </subcellularLocation>
</comment>
<evidence type="ECO:0000256" key="4">
    <source>
        <dbReference type="ARBA" id="ARBA00022692"/>
    </source>
</evidence>
<evidence type="ECO:0000256" key="3">
    <source>
        <dbReference type="ARBA" id="ARBA00022679"/>
    </source>
</evidence>
<dbReference type="InterPro" id="IPR000719">
    <property type="entry name" value="Prot_kinase_dom"/>
</dbReference>
<sequence>MNHPLPSISFFTFLFFIHLPVSYAQDDANIRQCYESFPCGAGSRQSFVFPFWREGSPEFCRIEGFGLTKCDDDQPFINIGGTEFRLVSVDQANERITIAREDLWERICLSSPISNITLGMGNQFPRFSPTNRNLTFFYGCDSWVTPPRDRARTECSPGSYSLYADDINDGNSYEHFRQVCQGGAIQVQSNFEQLQRQGQQNFESGIWRVGFDVQYNYAEIFCGKCNRNRSLCNNLTPSDSDYPICPNPGGGFSLQRKLIIGICAAAGAILLSCTSIVCFRRRITATFLGKFTNKDQDIEAFLRNNGTLAPKRYTYSDIKRMTDSFKEKLGKGGFGCVYKGKLPDNHLVAVKVLNTSKGNGQDFVNEVASISRTSHVNIVTLLGFCLEGGKRALIYEFMSNGSLEKFIYGQNTPEDGRRLLTVQDLYRISIGIARGLEYLHLGCNTRILHFDIKPHNILLDGEFCPKISDFGLAKLCRRTDSIVSMMEARGTIGYVAPEVFCRNIGSVSHKSDVYSYGMMILEMAGGRKNLDVGVQESSEIYFPHWIHGNLEQDNIGPELLGHLSKEEAEIARKMIIVGLWCIQTNPKDRPSISKVKEMLESKEALQIPPKP</sequence>
<dbReference type="Gene3D" id="1.10.510.10">
    <property type="entry name" value="Transferase(Phosphotransferase) domain 1"/>
    <property type="match status" value="1"/>
</dbReference>
<keyword evidence="16" id="KW-1185">Reference proteome</keyword>
<evidence type="ECO:0000256" key="13">
    <source>
        <dbReference type="SAM" id="SignalP"/>
    </source>
</evidence>
<dbReference type="SUPFAM" id="SSF56112">
    <property type="entry name" value="Protein kinase-like (PK-like)"/>
    <property type="match status" value="1"/>
</dbReference>
<feature type="domain" description="Protein kinase" evidence="14">
    <location>
        <begin position="323"/>
        <end position="605"/>
    </location>
</feature>
<dbReference type="Proteomes" id="UP001472677">
    <property type="component" value="Unassembled WGS sequence"/>
</dbReference>
<dbReference type="InterPro" id="IPR008271">
    <property type="entry name" value="Ser/Thr_kinase_AS"/>
</dbReference>
<dbReference type="InterPro" id="IPR045874">
    <property type="entry name" value="LRK10/LRL21-25-like"/>
</dbReference>
<evidence type="ECO:0000256" key="10">
    <source>
        <dbReference type="ARBA" id="ARBA00023136"/>
    </source>
</evidence>
<dbReference type="EMBL" id="JBBPBM010000053">
    <property type="protein sequence ID" value="KAK8518267.1"/>
    <property type="molecule type" value="Genomic_DNA"/>
</dbReference>
<keyword evidence="4" id="KW-0812">Transmembrane</keyword>
<keyword evidence="8 12" id="KW-0067">ATP-binding</keyword>
<proteinExistence type="predicted"/>
<evidence type="ECO:0000256" key="6">
    <source>
        <dbReference type="ARBA" id="ARBA00022741"/>
    </source>
</evidence>
<keyword evidence="11" id="KW-0325">Glycoprotein</keyword>
<dbReference type="PROSITE" id="PS00107">
    <property type="entry name" value="PROTEIN_KINASE_ATP"/>
    <property type="match status" value="1"/>
</dbReference>
<dbReference type="SMART" id="SM00220">
    <property type="entry name" value="S_TKc"/>
    <property type="match status" value="1"/>
</dbReference>
<evidence type="ECO:0000256" key="9">
    <source>
        <dbReference type="ARBA" id="ARBA00022989"/>
    </source>
</evidence>
<reference evidence="15 16" key="1">
    <citation type="journal article" date="2024" name="G3 (Bethesda)">
        <title>Genome assembly of Hibiscus sabdariffa L. provides insights into metabolisms of medicinal natural products.</title>
        <authorList>
            <person name="Kim T."/>
        </authorList>
    </citation>
    <scope>NUCLEOTIDE SEQUENCE [LARGE SCALE GENOMIC DNA]</scope>
    <source>
        <strain evidence="15">TK-2024</strain>
        <tissue evidence="15">Old leaves</tissue>
    </source>
</reference>
<dbReference type="Pfam" id="PF00069">
    <property type="entry name" value="Pkinase"/>
    <property type="match status" value="1"/>
</dbReference>
<keyword evidence="10" id="KW-0472">Membrane</keyword>
<keyword evidence="5 13" id="KW-0732">Signal</keyword>
<accession>A0ABR2CFH2</accession>
<evidence type="ECO:0000256" key="12">
    <source>
        <dbReference type="PROSITE-ProRule" id="PRU10141"/>
    </source>
</evidence>
<dbReference type="Gene3D" id="3.30.200.20">
    <property type="entry name" value="Phosphorylase Kinase, domain 1"/>
    <property type="match status" value="1"/>
</dbReference>
<evidence type="ECO:0000256" key="5">
    <source>
        <dbReference type="ARBA" id="ARBA00022729"/>
    </source>
</evidence>
<keyword evidence="9" id="KW-1133">Transmembrane helix</keyword>
<name>A0ABR2CFH2_9ROSI</name>
<feature type="signal peptide" evidence="13">
    <location>
        <begin position="1"/>
        <end position="24"/>
    </location>
</feature>
<dbReference type="PANTHER" id="PTHR27009">
    <property type="entry name" value="RUST RESISTANCE KINASE LR10-RELATED"/>
    <property type="match status" value="1"/>
</dbReference>
<keyword evidence="7" id="KW-0418">Kinase</keyword>
<dbReference type="InterPro" id="IPR011009">
    <property type="entry name" value="Kinase-like_dom_sf"/>
</dbReference>
<gene>
    <name evidence="15" type="ORF">V6N12_017420</name>
</gene>
<dbReference type="PROSITE" id="PS00108">
    <property type="entry name" value="PROTEIN_KINASE_ST"/>
    <property type="match status" value="1"/>
</dbReference>
<dbReference type="PROSITE" id="PS50011">
    <property type="entry name" value="PROTEIN_KINASE_DOM"/>
    <property type="match status" value="1"/>
</dbReference>
<evidence type="ECO:0000256" key="8">
    <source>
        <dbReference type="ARBA" id="ARBA00022840"/>
    </source>
</evidence>
<keyword evidence="6 12" id="KW-0547">Nucleotide-binding</keyword>
<evidence type="ECO:0000256" key="7">
    <source>
        <dbReference type="ARBA" id="ARBA00022777"/>
    </source>
</evidence>
<organism evidence="15 16">
    <name type="scientific">Hibiscus sabdariffa</name>
    <name type="common">roselle</name>
    <dbReference type="NCBI Taxonomy" id="183260"/>
    <lineage>
        <taxon>Eukaryota</taxon>
        <taxon>Viridiplantae</taxon>
        <taxon>Streptophyta</taxon>
        <taxon>Embryophyta</taxon>
        <taxon>Tracheophyta</taxon>
        <taxon>Spermatophyta</taxon>
        <taxon>Magnoliopsida</taxon>
        <taxon>eudicotyledons</taxon>
        <taxon>Gunneridae</taxon>
        <taxon>Pentapetalae</taxon>
        <taxon>rosids</taxon>
        <taxon>malvids</taxon>
        <taxon>Malvales</taxon>
        <taxon>Malvaceae</taxon>
        <taxon>Malvoideae</taxon>
        <taxon>Hibiscus</taxon>
    </lineage>
</organism>
<feature type="chain" id="PRO_5045870106" description="Protein kinase domain-containing protein" evidence="13">
    <location>
        <begin position="25"/>
        <end position="611"/>
    </location>
</feature>
<evidence type="ECO:0000256" key="2">
    <source>
        <dbReference type="ARBA" id="ARBA00022527"/>
    </source>
</evidence>
<dbReference type="InterPro" id="IPR017441">
    <property type="entry name" value="Protein_kinase_ATP_BS"/>
</dbReference>
<protein>
    <recommendedName>
        <fullName evidence="14">Protein kinase domain-containing protein</fullName>
    </recommendedName>
</protein>